<dbReference type="GO" id="GO:0005524">
    <property type="term" value="F:ATP binding"/>
    <property type="evidence" value="ECO:0007669"/>
    <property type="project" value="InterPro"/>
</dbReference>
<feature type="compositionally biased region" description="Polar residues" evidence="18">
    <location>
        <begin position="665"/>
        <end position="675"/>
    </location>
</feature>
<evidence type="ECO:0000313" key="21">
    <source>
        <dbReference type="EMBL" id="KAG5839029.1"/>
    </source>
</evidence>
<feature type="compositionally biased region" description="Pro residues" evidence="18">
    <location>
        <begin position="683"/>
        <end position="716"/>
    </location>
</feature>
<comment type="function">
    <text evidence="17">Neuronal phosphoprotein that coats synaptic vesicles, and binds to the cytoskeleton. Acts as a regulator of synaptic vesicles trafficking, involved in the control of neurotransmitter release at the pre-synaptic terminal. Also involved in the regulation of axon outgrowth and synaptogenesis. The complex formed with NOS1 and CAPON proteins is necessary for specific nitric-oxid functions at a presynaptic level.</text>
</comment>
<dbReference type="GO" id="GO:0007269">
    <property type="term" value="P:neurotransmitter secretion"/>
    <property type="evidence" value="ECO:0007669"/>
    <property type="project" value="InterPro"/>
</dbReference>
<keyword evidence="12" id="KW-0966">Cell projection</keyword>
<evidence type="ECO:0000256" key="6">
    <source>
        <dbReference type="ARBA" id="ARBA00022553"/>
    </source>
</evidence>
<keyword evidence="10" id="KW-0325">Glycoprotein</keyword>
<evidence type="ECO:0000259" key="20">
    <source>
        <dbReference type="Pfam" id="PF02750"/>
    </source>
</evidence>
<feature type="compositionally biased region" description="Pro residues" evidence="18">
    <location>
        <begin position="731"/>
        <end position="747"/>
    </location>
</feature>
<dbReference type="Gene3D" id="3.30.1490.20">
    <property type="entry name" value="ATP-grasp fold, A domain"/>
    <property type="match status" value="1"/>
</dbReference>
<comment type="caution">
    <text evidence="21">The sequence shown here is derived from an EMBL/GenBank/DDBJ whole genome shotgun (WGS) entry which is preliminary data.</text>
</comment>
<evidence type="ECO:0000256" key="11">
    <source>
        <dbReference type="ARBA" id="ARBA00023203"/>
    </source>
</evidence>
<feature type="compositionally biased region" description="Polar residues" evidence="18">
    <location>
        <begin position="338"/>
        <end position="356"/>
    </location>
</feature>
<evidence type="ECO:0000256" key="4">
    <source>
        <dbReference type="ARBA" id="ARBA00017852"/>
    </source>
</evidence>
<evidence type="ECO:0000256" key="18">
    <source>
        <dbReference type="SAM" id="MobiDB-lite"/>
    </source>
</evidence>
<dbReference type="InterPro" id="IPR020898">
    <property type="entry name" value="Synapsin_ATP-bd_dom"/>
</dbReference>
<name>A0A9D3LXX9_ANGAN</name>
<evidence type="ECO:0000256" key="12">
    <source>
        <dbReference type="ARBA" id="ARBA00023273"/>
    </source>
</evidence>
<evidence type="ECO:0000256" key="7">
    <source>
        <dbReference type="ARBA" id="ARBA00022737"/>
    </source>
</evidence>
<feature type="compositionally biased region" description="Low complexity" evidence="18">
    <location>
        <begin position="641"/>
        <end position="656"/>
    </location>
</feature>
<feature type="compositionally biased region" description="Low complexity" evidence="18">
    <location>
        <begin position="748"/>
        <end position="769"/>
    </location>
</feature>
<dbReference type="PANTHER" id="PTHR10841:SF20">
    <property type="entry name" value="SYNAPSIN-2"/>
    <property type="match status" value="1"/>
</dbReference>
<dbReference type="InterPro" id="IPR016185">
    <property type="entry name" value="PreATP-grasp_dom_sf"/>
</dbReference>
<evidence type="ECO:0000256" key="16">
    <source>
        <dbReference type="ARBA" id="ARBA00046960"/>
    </source>
</evidence>
<dbReference type="AlphaFoldDB" id="A0A9D3LXX9"/>
<dbReference type="Pfam" id="PF02750">
    <property type="entry name" value="Synapsin_C"/>
    <property type="match status" value="1"/>
</dbReference>
<evidence type="ECO:0000313" key="22">
    <source>
        <dbReference type="Proteomes" id="UP001044222"/>
    </source>
</evidence>
<evidence type="ECO:0000259" key="19">
    <source>
        <dbReference type="Pfam" id="PF02078"/>
    </source>
</evidence>
<comment type="similarity">
    <text evidence="3">Belongs to the synapsin family.</text>
</comment>
<dbReference type="Pfam" id="PF02078">
    <property type="entry name" value="Synapsin"/>
    <property type="match status" value="1"/>
</dbReference>
<dbReference type="GO" id="GO:0005794">
    <property type="term" value="C:Golgi apparatus"/>
    <property type="evidence" value="ECO:0007669"/>
    <property type="project" value="UniProtKB-SubCell"/>
</dbReference>
<protein>
    <recommendedName>
        <fullName evidence="4">Synapsin-1</fullName>
    </recommendedName>
    <alternativeName>
        <fullName evidence="14">Synapsin I</fullName>
    </alternativeName>
</protein>
<feature type="region of interest" description="Disordered" evidence="18">
    <location>
        <begin position="589"/>
        <end position="854"/>
    </location>
</feature>
<evidence type="ECO:0000256" key="1">
    <source>
        <dbReference type="ARBA" id="ARBA00004398"/>
    </source>
</evidence>
<comment type="subunit">
    <text evidence="16">Homodimer. Can form oligomers with SYN2. Interacts with CAPON. Forms a ternary complex with NOS1. Isoform Ib interacts with PRNP.</text>
</comment>
<accession>A0A9D3LXX9</accession>
<dbReference type="SUPFAM" id="SSF52440">
    <property type="entry name" value="PreATP-grasp domain"/>
    <property type="match status" value="1"/>
</dbReference>
<evidence type="ECO:0000256" key="10">
    <source>
        <dbReference type="ARBA" id="ARBA00023180"/>
    </source>
</evidence>
<evidence type="ECO:0000256" key="8">
    <source>
        <dbReference type="ARBA" id="ARBA00023018"/>
    </source>
</evidence>
<feature type="domain" description="Synapsin ATP-binding" evidence="20">
    <location>
        <begin position="104"/>
        <end position="302"/>
    </location>
</feature>
<feature type="compositionally biased region" description="Polar residues" evidence="18">
    <location>
        <begin position="843"/>
        <end position="854"/>
    </location>
</feature>
<dbReference type="Gene3D" id="3.40.50.20">
    <property type="match status" value="1"/>
</dbReference>
<dbReference type="GO" id="GO:0003779">
    <property type="term" value="F:actin binding"/>
    <property type="evidence" value="ECO:0007669"/>
    <property type="project" value="UniProtKB-KW"/>
</dbReference>
<keyword evidence="6" id="KW-0597">Phosphoprotein</keyword>
<dbReference type="FunFam" id="3.40.50.20:FF:000008">
    <property type="entry name" value="Synapsin III"/>
    <property type="match status" value="1"/>
</dbReference>
<sequence length="891" mass="97950">MQPRKMRIVLVIDEPQQDWSKVFRGKKQGDYDIRVEQAMFSEITIVSHTTGRVDLQVFRNGTKVARSFKPDFVLVRQHAFSMTKNEDFRNLIIGLQYAGIPSINSLKSIYNLCDRPWAFAQLKKLGPENFPLIEQTFYPNYKEMVTAPTLPVVLKIGQAYSGKGKVKVNTHNDFQDMASVVALTHTYTTTEPFIDSKYDIRVQKIGSDYKAYMRTSISGNWKTNSGSAMLQQVAMREQYKHWVDTCSEIFGGLEICAVKAIHGKDGRDYITEVLGSSMPLIGDNQEEDRQLIADLVMSKMNQRAARAPARPPVRPTTVQPQQAIPPKELHNKVPAQHPSAQGQTQQKQPDSSTNHTPIIASVTPKDPTLILDQTPIPVQDPDLILDPTPIPIQHPNLILDPTPIPVQDPDHILDPTPIPIQEPNLILDPTPIPIQDPKLILDPTPVPVQDPNIILDPIPIPIQDPNLILDPTPIPVQDPDLILDPTSIPVEDPNLILDSTPIPVEDPSLILDSVPVASQDPTPNLDSTSTPVPIPITDKEPTTILDTTSILTPTPAEDPTLILALTPFPTTAPVSLPVLTPIDDPTPVLAPTAVPVPTTQQPQPRGQASPAPGKPEDQLPKAFPPKPLPPKPIPPVRRNSKPQLQPKPQLSPKVQPRPQIKPQDQYPSQAEGQSEPQAQPQIQPKPPVQAKPQTYPKPPTSPKPQIQPKPQAPPEPQLQIQGQDQCGTPPQAGPKPQTQPKPQPQAQPKPQTQAGLIPQAQPKTQTQAQPEPPVQLDPEAQAQPEHQAQPNPQAQPKPQAQPNPQTQPKSQALPKLQAQPKTMSQDQVEPPTGQQTTGQETPSHPQLNKSQSLTNAFNFGDMSFFRSSSEDAAKADTIRNLRKSFASLFSD</sequence>
<dbReference type="PANTHER" id="PTHR10841">
    <property type="entry name" value="SYNAPSIN"/>
    <property type="match status" value="1"/>
</dbReference>
<organism evidence="21 22">
    <name type="scientific">Anguilla anguilla</name>
    <name type="common">European freshwater eel</name>
    <name type="synonym">Muraena anguilla</name>
    <dbReference type="NCBI Taxonomy" id="7936"/>
    <lineage>
        <taxon>Eukaryota</taxon>
        <taxon>Metazoa</taxon>
        <taxon>Chordata</taxon>
        <taxon>Craniata</taxon>
        <taxon>Vertebrata</taxon>
        <taxon>Euteleostomi</taxon>
        <taxon>Actinopterygii</taxon>
        <taxon>Neopterygii</taxon>
        <taxon>Teleostei</taxon>
        <taxon>Anguilliformes</taxon>
        <taxon>Anguillidae</taxon>
        <taxon>Anguilla</taxon>
    </lineage>
</organism>
<keyword evidence="7" id="KW-0677">Repeat</keyword>
<feature type="compositionally biased region" description="Low complexity" evidence="18">
    <location>
        <begin position="778"/>
        <end position="792"/>
    </location>
</feature>
<feature type="region of interest" description="Disordered" evidence="18">
    <location>
        <begin position="332"/>
        <end position="358"/>
    </location>
</feature>
<keyword evidence="8" id="KW-0770">Synapse</keyword>
<dbReference type="FunFam" id="3.30.470.20:FF:000011">
    <property type="entry name" value="Synapsin I"/>
    <property type="match status" value="1"/>
</dbReference>
<dbReference type="SUPFAM" id="SSF56059">
    <property type="entry name" value="Glutathione synthetase ATP-binding domain-like"/>
    <property type="match status" value="1"/>
</dbReference>
<evidence type="ECO:0000256" key="13">
    <source>
        <dbReference type="ARBA" id="ARBA00023329"/>
    </source>
</evidence>
<evidence type="ECO:0000256" key="14">
    <source>
        <dbReference type="ARBA" id="ARBA00029646"/>
    </source>
</evidence>
<keyword evidence="5" id="KW-0488">Methylation</keyword>
<dbReference type="GO" id="GO:0030672">
    <property type="term" value="C:synaptic vesicle membrane"/>
    <property type="evidence" value="ECO:0007669"/>
    <property type="project" value="TreeGrafter"/>
</dbReference>
<gene>
    <name evidence="21" type="ORF">ANANG_G00230010</name>
</gene>
<feature type="region of interest" description="Disordered" evidence="18">
    <location>
        <begin position="302"/>
        <end position="321"/>
    </location>
</feature>
<feature type="compositionally biased region" description="Low complexity" evidence="18">
    <location>
        <begin position="829"/>
        <end position="842"/>
    </location>
</feature>
<keyword evidence="22" id="KW-1185">Reference proteome</keyword>
<dbReference type="Gene3D" id="3.30.470.20">
    <property type="entry name" value="ATP-grasp fold, B domain"/>
    <property type="match status" value="1"/>
</dbReference>
<evidence type="ECO:0000256" key="2">
    <source>
        <dbReference type="ARBA" id="ARBA00004555"/>
    </source>
</evidence>
<feature type="region of interest" description="Disordered" evidence="18">
    <location>
        <begin position="516"/>
        <end position="540"/>
    </location>
</feature>
<evidence type="ECO:0000256" key="15">
    <source>
        <dbReference type="ARBA" id="ARBA00034106"/>
    </source>
</evidence>
<feature type="compositionally biased region" description="Low complexity" evidence="18">
    <location>
        <begin position="589"/>
        <end position="604"/>
    </location>
</feature>
<evidence type="ECO:0000256" key="17">
    <source>
        <dbReference type="ARBA" id="ARBA00060129"/>
    </source>
</evidence>
<keyword evidence="11" id="KW-0009">Actin-binding</keyword>
<dbReference type="InterPro" id="IPR001359">
    <property type="entry name" value="Synapsin"/>
</dbReference>
<dbReference type="InterPro" id="IPR020897">
    <property type="entry name" value="Synapsin_pre-ATP-grasp_dom"/>
</dbReference>
<proteinExistence type="inferred from homology"/>
<feature type="domain" description="Synapsin pre-ATP-grasp" evidence="19">
    <location>
        <begin position="4"/>
        <end position="102"/>
    </location>
</feature>
<dbReference type="Proteomes" id="UP001044222">
    <property type="component" value="Chromosome 12"/>
</dbReference>
<dbReference type="FunFam" id="3.30.1490.20:FF:000008">
    <property type="entry name" value="Synapsin I"/>
    <property type="match status" value="1"/>
</dbReference>
<feature type="compositionally biased region" description="Pro residues" evidence="18">
    <location>
        <begin position="622"/>
        <end position="635"/>
    </location>
</feature>
<evidence type="ECO:0000256" key="9">
    <source>
        <dbReference type="ARBA" id="ARBA00023034"/>
    </source>
</evidence>
<keyword evidence="13" id="KW-0968">Cytoplasmic vesicle</keyword>
<dbReference type="InterPro" id="IPR013815">
    <property type="entry name" value="ATP_grasp_subdomain_1"/>
</dbReference>
<feature type="compositionally biased region" description="Polar residues" evidence="18">
    <location>
        <begin position="519"/>
        <end position="531"/>
    </location>
</feature>
<evidence type="ECO:0000256" key="3">
    <source>
        <dbReference type="ARBA" id="ARBA00008243"/>
    </source>
</evidence>
<evidence type="ECO:0000256" key="5">
    <source>
        <dbReference type="ARBA" id="ARBA00022481"/>
    </source>
</evidence>
<comment type="subcellular location">
    <subcellularLocation>
        <location evidence="1">Cytoplasmic vesicle</location>
        <location evidence="1">Secretory vesicle</location>
    </subcellularLocation>
    <subcellularLocation>
        <location evidence="2">Golgi apparatus</location>
    </subcellularLocation>
    <subcellularLocation>
        <location evidence="15">Presynapse</location>
    </subcellularLocation>
</comment>
<keyword evidence="9" id="KW-0333">Golgi apparatus</keyword>
<dbReference type="PRINTS" id="PR01368">
    <property type="entry name" value="SYNAPSIN"/>
</dbReference>
<reference evidence="21" key="1">
    <citation type="submission" date="2021-01" db="EMBL/GenBank/DDBJ databases">
        <title>A chromosome-scale assembly of European eel, Anguilla anguilla.</title>
        <authorList>
            <person name="Henkel C."/>
            <person name="Jong-Raadsen S.A."/>
            <person name="Dufour S."/>
            <person name="Weltzien F.-A."/>
            <person name="Palstra A.P."/>
            <person name="Pelster B."/>
            <person name="Spaink H.P."/>
            <person name="Van Den Thillart G.E."/>
            <person name="Jansen H."/>
            <person name="Zahm M."/>
            <person name="Klopp C."/>
            <person name="Cedric C."/>
            <person name="Louis A."/>
            <person name="Berthelot C."/>
            <person name="Parey E."/>
            <person name="Roest Crollius H."/>
            <person name="Montfort J."/>
            <person name="Robinson-Rechavi M."/>
            <person name="Bucao C."/>
            <person name="Bouchez O."/>
            <person name="Gislard M."/>
            <person name="Lluch J."/>
            <person name="Milhes M."/>
            <person name="Lampietro C."/>
            <person name="Lopez Roques C."/>
            <person name="Donnadieu C."/>
            <person name="Braasch I."/>
            <person name="Desvignes T."/>
            <person name="Postlethwait J."/>
            <person name="Bobe J."/>
            <person name="Guiguen Y."/>
            <person name="Dirks R."/>
        </authorList>
    </citation>
    <scope>NUCLEOTIDE SEQUENCE</scope>
    <source>
        <strain evidence="21">Tag_6206</strain>
        <tissue evidence="21">Liver</tissue>
    </source>
</reference>
<dbReference type="EMBL" id="JAFIRN010000012">
    <property type="protein sequence ID" value="KAG5839029.1"/>
    <property type="molecule type" value="Genomic_DNA"/>
</dbReference>